<dbReference type="Pfam" id="PF01012">
    <property type="entry name" value="ETF"/>
    <property type="match status" value="1"/>
</dbReference>
<dbReference type="Proteomes" id="UP000187338">
    <property type="component" value="Unassembled WGS sequence"/>
</dbReference>
<evidence type="ECO:0000313" key="9">
    <source>
        <dbReference type="Proteomes" id="UP000187338"/>
    </source>
</evidence>
<keyword evidence="3" id="KW-0285">Flavoprotein</keyword>
<organism evidence="8 9">
    <name type="scientific">Carboxydothermus islandicus</name>
    <dbReference type="NCBI Taxonomy" id="661089"/>
    <lineage>
        <taxon>Bacteria</taxon>
        <taxon>Bacillati</taxon>
        <taxon>Bacillota</taxon>
        <taxon>Clostridia</taxon>
        <taxon>Thermoanaerobacterales</taxon>
        <taxon>Thermoanaerobacteraceae</taxon>
        <taxon>Carboxydothermus</taxon>
    </lineage>
</organism>
<dbReference type="InterPro" id="IPR014731">
    <property type="entry name" value="ETF_asu_C"/>
</dbReference>
<dbReference type="InterPro" id="IPR033947">
    <property type="entry name" value="ETF_alpha_N"/>
</dbReference>
<dbReference type="FunFam" id="3.40.50.1220:FF:000001">
    <property type="entry name" value="Electron transfer flavoprotein, alpha subunit"/>
    <property type="match status" value="1"/>
</dbReference>
<feature type="domain" description="Electron transfer flavoprotein alpha/beta-subunit N-terminal" evidence="7">
    <location>
        <begin position="4"/>
        <end position="184"/>
    </location>
</feature>
<keyword evidence="5" id="KW-0249">Electron transport</keyword>
<evidence type="ECO:0000256" key="4">
    <source>
        <dbReference type="ARBA" id="ARBA00022827"/>
    </source>
</evidence>
<feature type="binding site" evidence="6">
    <location>
        <begin position="244"/>
        <end position="248"/>
    </location>
    <ligand>
        <name>FAD</name>
        <dbReference type="ChEBI" id="CHEBI:57692"/>
    </ligand>
</feature>
<dbReference type="InterPro" id="IPR014730">
    <property type="entry name" value="ETF_a/b_N"/>
</dbReference>
<dbReference type="InterPro" id="IPR001308">
    <property type="entry name" value="ETF_a/FixB"/>
</dbReference>
<dbReference type="SUPFAM" id="SSF52467">
    <property type="entry name" value="DHS-like NAD/FAD-binding domain"/>
    <property type="match status" value="1"/>
</dbReference>
<evidence type="ECO:0000256" key="5">
    <source>
        <dbReference type="ARBA" id="ARBA00022982"/>
    </source>
</evidence>
<dbReference type="STRING" id="661089.ciss_17690"/>
<name>A0A1L8D3Q9_9THEO</name>
<evidence type="ECO:0000259" key="7">
    <source>
        <dbReference type="SMART" id="SM00893"/>
    </source>
</evidence>
<dbReference type="PANTHER" id="PTHR43153">
    <property type="entry name" value="ELECTRON TRANSFER FLAVOPROTEIN ALPHA"/>
    <property type="match status" value="1"/>
</dbReference>
<evidence type="ECO:0000256" key="6">
    <source>
        <dbReference type="PIRSR" id="PIRSR000089-1"/>
    </source>
</evidence>
<feature type="binding site" evidence="6">
    <location>
        <begin position="230"/>
        <end position="231"/>
    </location>
    <ligand>
        <name>FAD</name>
        <dbReference type="ChEBI" id="CHEBI:57692"/>
    </ligand>
</feature>
<dbReference type="PROSITE" id="PS00696">
    <property type="entry name" value="ETF_ALPHA"/>
    <property type="match status" value="1"/>
</dbReference>
<comment type="cofactor">
    <cofactor evidence="6">
        <name>FAD</name>
        <dbReference type="ChEBI" id="CHEBI:57692"/>
    </cofactor>
    <text evidence="6">Binds 1 FAD per dimer.</text>
</comment>
<keyword evidence="2" id="KW-0813">Transport</keyword>
<feature type="binding site" evidence="6">
    <location>
        <begin position="261"/>
        <end position="268"/>
    </location>
    <ligand>
        <name>FAD</name>
        <dbReference type="ChEBI" id="CHEBI:57692"/>
    </ligand>
</feature>
<evidence type="ECO:0000256" key="3">
    <source>
        <dbReference type="ARBA" id="ARBA00022630"/>
    </source>
</evidence>
<dbReference type="GO" id="GO:0009055">
    <property type="term" value="F:electron transfer activity"/>
    <property type="evidence" value="ECO:0007669"/>
    <property type="project" value="InterPro"/>
</dbReference>
<reference evidence="9" key="1">
    <citation type="submission" date="2016-12" db="EMBL/GenBank/DDBJ databases">
        <title>Draft Genome Sequences od Carboxydothermus pertinax and islandicus, Hydrogenogenic Carboxydotrophic Bacteria.</title>
        <authorList>
            <person name="Fukuyama Y."/>
            <person name="Ohmae K."/>
            <person name="Yoneda Y."/>
            <person name="Yoshida T."/>
            <person name="Sako Y."/>
        </authorList>
    </citation>
    <scope>NUCLEOTIDE SEQUENCE [LARGE SCALE GENOMIC DNA]</scope>
    <source>
        <strain evidence="9">SET</strain>
    </source>
</reference>
<dbReference type="SMART" id="SM00893">
    <property type="entry name" value="ETF"/>
    <property type="match status" value="1"/>
</dbReference>
<keyword evidence="4 6" id="KW-0274">FAD</keyword>
<dbReference type="PANTHER" id="PTHR43153:SF1">
    <property type="entry name" value="ELECTRON TRANSFER FLAVOPROTEIN SUBUNIT ALPHA, MITOCHONDRIAL"/>
    <property type="match status" value="1"/>
</dbReference>
<dbReference type="Pfam" id="PF00766">
    <property type="entry name" value="ETF_alpha"/>
    <property type="match status" value="1"/>
</dbReference>
<dbReference type="InterPro" id="IPR029035">
    <property type="entry name" value="DHS-like_NAD/FAD-binding_dom"/>
</dbReference>
<sequence length="318" mass="33930">MGKVWVVAEQREGKLKKVTLEMVTLARQIGGEVEGVVIGKDVKGLASELGEYGVGKVYVADHPDLEQYTTAKYTRVLADLINKEKPDVVLIANSAQGRDFAPRTAQRVGAGQISDITGYEEGVFVRPIYAGKAYTKVGATSHPLIVTVRPNVFPAAEKTGGQAAIEEVAVSFMPEDLKAIVKEVVKQVSGRPELTEADIIVSGGRGMKGPENFKLLEDLADVLGAAVGASRAAVDAGWREHRYQVGQTGKTVSPSLYIAVGISGAIQHLAGMGSSKVIVAINKDPEANIFKVADYGIVGDLFEIVPLLTEEFKKLLKS</sequence>
<dbReference type="GO" id="GO:0033539">
    <property type="term" value="P:fatty acid beta-oxidation using acyl-CoA dehydrogenase"/>
    <property type="evidence" value="ECO:0007669"/>
    <property type="project" value="TreeGrafter"/>
</dbReference>
<dbReference type="OrthoDB" id="9770286at2"/>
<comment type="similarity">
    <text evidence="1">Belongs to the ETF alpha-subunit/FixB family.</text>
</comment>
<dbReference type="AlphaFoldDB" id="A0A1L8D3Q9"/>
<evidence type="ECO:0000313" key="8">
    <source>
        <dbReference type="EMBL" id="GAV25836.1"/>
    </source>
</evidence>
<evidence type="ECO:0000256" key="2">
    <source>
        <dbReference type="ARBA" id="ARBA00022448"/>
    </source>
</evidence>
<dbReference type="Gene3D" id="3.40.50.1220">
    <property type="entry name" value="TPP-binding domain"/>
    <property type="match status" value="1"/>
</dbReference>
<comment type="caution">
    <text evidence="8">The sequence shown here is derived from an EMBL/GenBank/DDBJ whole genome shotgun (WGS) entry which is preliminary data.</text>
</comment>
<accession>A0A1L8D3Q9</accession>
<dbReference type="PIRSF" id="PIRSF000089">
    <property type="entry name" value="Electra_flavoP_a"/>
    <property type="match status" value="1"/>
</dbReference>
<dbReference type="InterPro" id="IPR018206">
    <property type="entry name" value="ETF_asu_C_CS"/>
</dbReference>
<dbReference type="Gene3D" id="3.40.50.620">
    <property type="entry name" value="HUPs"/>
    <property type="match status" value="1"/>
</dbReference>
<feature type="binding site" evidence="6">
    <location>
        <position position="205"/>
    </location>
    <ligand>
        <name>FAD</name>
        <dbReference type="ChEBI" id="CHEBI:57692"/>
    </ligand>
</feature>
<dbReference type="EMBL" id="BDJL01000093">
    <property type="protein sequence ID" value="GAV25836.1"/>
    <property type="molecule type" value="Genomic_DNA"/>
</dbReference>
<proteinExistence type="inferred from homology"/>
<gene>
    <name evidence="8" type="ORF">ciss_17690</name>
</gene>
<protein>
    <submittedName>
        <fullName evidence="8">Electron transfer flavoprotein subunit alpha</fullName>
    </submittedName>
</protein>
<evidence type="ECO:0000256" key="1">
    <source>
        <dbReference type="ARBA" id="ARBA00005817"/>
    </source>
</evidence>
<dbReference type="CDD" id="cd01715">
    <property type="entry name" value="ETF_alpha"/>
    <property type="match status" value="1"/>
</dbReference>
<dbReference type="SUPFAM" id="SSF52402">
    <property type="entry name" value="Adenine nucleotide alpha hydrolases-like"/>
    <property type="match status" value="1"/>
</dbReference>
<dbReference type="RefSeq" id="WP_075866046.1">
    <property type="nucleotide sequence ID" value="NZ_BDJL01000093.1"/>
</dbReference>
<feature type="binding site" evidence="6">
    <location>
        <position position="282"/>
    </location>
    <ligand>
        <name>FAD</name>
        <dbReference type="ChEBI" id="CHEBI:57692"/>
    </ligand>
</feature>
<keyword evidence="9" id="KW-1185">Reference proteome</keyword>
<dbReference type="InterPro" id="IPR014729">
    <property type="entry name" value="Rossmann-like_a/b/a_fold"/>
</dbReference>
<dbReference type="GO" id="GO:0050660">
    <property type="term" value="F:flavin adenine dinucleotide binding"/>
    <property type="evidence" value="ECO:0007669"/>
    <property type="project" value="InterPro"/>
</dbReference>